<dbReference type="InterPro" id="IPR040764">
    <property type="entry name" value="CvfB_WH"/>
</dbReference>
<gene>
    <name evidence="6" type="ORF">CBF31_01255</name>
</gene>
<evidence type="ECO:0000256" key="1">
    <source>
        <dbReference type="PIRNR" id="PIRNR012524"/>
    </source>
</evidence>
<dbReference type="PANTHER" id="PTHR37296:SF1">
    <property type="entry name" value="CONSERVED VIRULENCE FACTOR B"/>
    <property type="match status" value="1"/>
</dbReference>
<name>A0A430ABP7_9ENTE</name>
<dbReference type="OrthoDB" id="9801597at2"/>
<keyword evidence="7" id="KW-1185">Reference proteome</keyword>
<dbReference type="InterPro" id="IPR048587">
    <property type="entry name" value="CvfB_S1_3rd"/>
</dbReference>
<comment type="similarity">
    <text evidence="1">Belongs to the CvfB family.</text>
</comment>
<accession>A0A430ABP7</accession>
<protein>
    <submittedName>
        <fullName evidence="6">DNA-binding protein</fullName>
    </submittedName>
</protein>
<dbReference type="Gene3D" id="1.10.10.10">
    <property type="entry name" value="Winged helix-like DNA-binding domain superfamily/Winged helix DNA-binding domain"/>
    <property type="match status" value="1"/>
</dbReference>
<evidence type="ECO:0000313" key="7">
    <source>
        <dbReference type="Proteomes" id="UP000287101"/>
    </source>
</evidence>
<evidence type="ECO:0000313" key="6">
    <source>
        <dbReference type="EMBL" id="RSU04674.1"/>
    </source>
</evidence>
<evidence type="ECO:0000259" key="4">
    <source>
        <dbReference type="Pfam" id="PF21191"/>
    </source>
</evidence>
<dbReference type="Pfam" id="PF17783">
    <property type="entry name" value="WHD_CvfB"/>
    <property type="match status" value="1"/>
</dbReference>
<dbReference type="Proteomes" id="UP000287101">
    <property type="component" value="Unassembled WGS sequence"/>
</dbReference>
<evidence type="ECO:0000259" key="2">
    <source>
        <dbReference type="Pfam" id="PF13509"/>
    </source>
</evidence>
<evidence type="ECO:0000259" key="5">
    <source>
        <dbReference type="Pfam" id="PF21543"/>
    </source>
</evidence>
<dbReference type="Gene3D" id="2.40.50.140">
    <property type="entry name" value="Nucleic acid-binding proteins"/>
    <property type="match status" value="2"/>
</dbReference>
<dbReference type="Pfam" id="PF21191">
    <property type="entry name" value="CvfB_1st"/>
    <property type="match status" value="1"/>
</dbReference>
<feature type="domain" description="Conserved virulence factor B-like winged helix" evidence="3">
    <location>
        <begin position="229"/>
        <end position="286"/>
    </location>
</feature>
<dbReference type="GO" id="GO:0003677">
    <property type="term" value="F:DNA binding"/>
    <property type="evidence" value="ECO:0007669"/>
    <property type="project" value="UniProtKB-KW"/>
</dbReference>
<feature type="domain" description="Conserved virulence factor B second S1" evidence="4">
    <location>
        <begin position="71"/>
        <end position="131"/>
    </location>
</feature>
<dbReference type="InterPro" id="IPR039566">
    <property type="entry name" value="CvfB_S1_st"/>
</dbReference>
<dbReference type="InterPro" id="IPR036388">
    <property type="entry name" value="WH-like_DNA-bd_sf"/>
</dbReference>
<dbReference type="RefSeq" id="WP_126830164.1">
    <property type="nucleotide sequence ID" value="NZ_CBCRYB010000002.1"/>
</dbReference>
<feature type="domain" description="Conserved virulence factor B first S1" evidence="2">
    <location>
        <begin position="5"/>
        <end position="61"/>
    </location>
</feature>
<proteinExistence type="inferred from homology"/>
<dbReference type="Gene3D" id="2.40.50.330">
    <property type="match status" value="1"/>
</dbReference>
<reference evidence="6 7" key="1">
    <citation type="submission" date="2017-05" db="EMBL/GenBank/DDBJ databases">
        <title>Vagococcus spp. assemblies.</title>
        <authorList>
            <person name="Gulvik C.A."/>
        </authorList>
    </citation>
    <scope>NUCLEOTIDE SEQUENCE [LARGE SCALE GENOMIC DNA]</scope>
    <source>
        <strain evidence="6 7">CCUG 41755</strain>
    </source>
</reference>
<dbReference type="AlphaFoldDB" id="A0A430ABP7"/>
<sequence length="295" mass="32980">MKNLLGNVFTALITDENDTSYFVQKEGVTFKLDKSEGEHELGSAVEGFAYTGQKQENRFTTNIPTVTRERYDYGTVVATRKDLGAFVDIGLPDKEVVISIDELPTMKQLWPKKGDRIMVTLILDNKDRMWATQADESIFMAVGRHVAQTSKEDFLNKDVEVTAYRLKVAGTHVITNDSYLGFVHPSERFVEPRLGEVLKGRVVGLAPNGVLNISLKPRAHEVISDDAMMILAFLEKSADGTIPFTDKTSPEEIQSTFAISKGQFKRALGSLMKERRIKQEDGKTILLKAKSEDSE</sequence>
<dbReference type="PIRSF" id="PIRSF012524">
    <property type="entry name" value="YitL_S1"/>
    <property type="match status" value="1"/>
</dbReference>
<dbReference type="InterPro" id="IPR012340">
    <property type="entry name" value="NA-bd_OB-fold"/>
</dbReference>
<comment type="caution">
    <text evidence="6">The sequence shown here is derived from an EMBL/GenBank/DDBJ whole genome shotgun (WGS) entry which is preliminary data.</text>
</comment>
<keyword evidence="6" id="KW-0238">DNA-binding</keyword>
<organism evidence="6 7">
    <name type="scientific">Vagococcus fessus</name>
    <dbReference type="NCBI Taxonomy" id="120370"/>
    <lineage>
        <taxon>Bacteria</taxon>
        <taxon>Bacillati</taxon>
        <taxon>Bacillota</taxon>
        <taxon>Bacilli</taxon>
        <taxon>Lactobacillales</taxon>
        <taxon>Enterococcaceae</taxon>
        <taxon>Vagococcus</taxon>
    </lineage>
</organism>
<feature type="domain" description="Conserved virulence factor B third S1" evidence="5">
    <location>
        <begin position="145"/>
        <end position="217"/>
    </location>
</feature>
<evidence type="ECO:0000259" key="3">
    <source>
        <dbReference type="Pfam" id="PF17783"/>
    </source>
</evidence>
<dbReference type="PANTHER" id="PTHR37296">
    <property type="entry name" value="CONSERVED VIRULENCE FACTOR B"/>
    <property type="match status" value="1"/>
</dbReference>
<dbReference type="Pfam" id="PF13509">
    <property type="entry name" value="S1_2"/>
    <property type="match status" value="1"/>
</dbReference>
<dbReference type="InterPro" id="IPR014464">
    <property type="entry name" value="CvfB_fam"/>
</dbReference>
<dbReference type="Pfam" id="PF21543">
    <property type="entry name" value="CvfB_2nd"/>
    <property type="match status" value="1"/>
</dbReference>
<dbReference type="EMBL" id="NGJY01000001">
    <property type="protein sequence ID" value="RSU04674.1"/>
    <property type="molecule type" value="Genomic_DNA"/>
</dbReference>
<dbReference type="InterPro" id="IPR048588">
    <property type="entry name" value="CvfB_S1_2nd"/>
</dbReference>